<accession>A0AAN8K2H6</accession>
<dbReference type="InterPro" id="IPR050975">
    <property type="entry name" value="Sleep_regulator"/>
</dbReference>
<proteinExistence type="predicted"/>
<evidence type="ECO:0000256" key="1">
    <source>
        <dbReference type="ARBA" id="ARBA00022729"/>
    </source>
</evidence>
<dbReference type="Proteomes" id="UP001347796">
    <property type="component" value="Unassembled WGS sequence"/>
</dbReference>
<evidence type="ECO:0000313" key="3">
    <source>
        <dbReference type="EMBL" id="KAK6187855.1"/>
    </source>
</evidence>
<dbReference type="SUPFAM" id="SSF57302">
    <property type="entry name" value="Snake toxin-like"/>
    <property type="match status" value="1"/>
</dbReference>
<keyword evidence="2" id="KW-0325">Glycoprotein</keyword>
<comment type="caution">
    <text evidence="3">The sequence shown here is derived from an EMBL/GenBank/DDBJ whole genome shotgun (WGS) entry which is preliminary data.</text>
</comment>
<gene>
    <name evidence="3" type="ORF">SNE40_005788</name>
</gene>
<dbReference type="EMBL" id="JAZGQO010000004">
    <property type="protein sequence ID" value="KAK6187855.1"/>
    <property type="molecule type" value="Genomic_DNA"/>
</dbReference>
<dbReference type="PANTHER" id="PTHR33562">
    <property type="entry name" value="ATILLA, ISOFORM B-RELATED-RELATED"/>
    <property type="match status" value="1"/>
</dbReference>
<evidence type="ECO:0000313" key="4">
    <source>
        <dbReference type="Proteomes" id="UP001347796"/>
    </source>
</evidence>
<dbReference type="GO" id="GO:0032222">
    <property type="term" value="P:regulation of synaptic transmission, cholinergic"/>
    <property type="evidence" value="ECO:0007669"/>
    <property type="project" value="InterPro"/>
</dbReference>
<evidence type="ECO:0008006" key="5">
    <source>
        <dbReference type="Google" id="ProtNLM"/>
    </source>
</evidence>
<protein>
    <recommendedName>
        <fullName evidence="5">Protein quiver</fullName>
    </recommendedName>
</protein>
<dbReference type="InterPro" id="IPR045860">
    <property type="entry name" value="Snake_toxin-like_sf"/>
</dbReference>
<organism evidence="3 4">
    <name type="scientific">Patella caerulea</name>
    <name type="common">Rayed Mediterranean limpet</name>
    <dbReference type="NCBI Taxonomy" id="87958"/>
    <lineage>
        <taxon>Eukaryota</taxon>
        <taxon>Metazoa</taxon>
        <taxon>Spiralia</taxon>
        <taxon>Lophotrochozoa</taxon>
        <taxon>Mollusca</taxon>
        <taxon>Gastropoda</taxon>
        <taxon>Patellogastropoda</taxon>
        <taxon>Patelloidea</taxon>
        <taxon>Patellidae</taxon>
        <taxon>Patella</taxon>
    </lineage>
</organism>
<dbReference type="PANTHER" id="PTHR33562:SF2">
    <property type="entry name" value="PROTEIN QUIVER"/>
    <property type="match status" value="1"/>
</dbReference>
<keyword evidence="4" id="KW-1185">Reference proteome</keyword>
<evidence type="ECO:0000256" key="2">
    <source>
        <dbReference type="ARBA" id="ARBA00023180"/>
    </source>
</evidence>
<dbReference type="Gene3D" id="2.10.60.10">
    <property type="entry name" value="CD59"/>
    <property type="match status" value="1"/>
</dbReference>
<dbReference type="AlphaFoldDB" id="A0AAN8K2H6"/>
<keyword evidence="1" id="KW-0732">Signal</keyword>
<dbReference type="GO" id="GO:0030431">
    <property type="term" value="P:sleep"/>
    <property type="evidence" value="ECO:0007669"/>
    <property type="project" value="InterPro"/>
</dbReference>
<sequence length="152" mass="17030">MMSNLRFVVRRTIFPEIMQLLPTLYCAVLLLVVYIESGLALKCYECNSFTDQACKSIGEDTIVPLITCPTNSTGCRKVEQRLTYDGDEHIRFYRQCASSVEPKRCIERSGTLGVKMFYCNCDGDGCNSGSTVTLSLALFATSFAFIQLFKNL</sequence>
<dbReference type="Pfam" id="PF17064">
    <property type="entry name" value="QVR"/>
    <property type="match status" value="1"/>
</dbReference>
<dbReference type="InterPro" id="IPR031424">
    <property type="entry name" value="QVR-like"/>
</dbReference>
<reference evidence="3 4" key="1">
    <citation type="submission" date="2024-01" db="EMBL/GenBank/DDBJ databases">
        <title>The genome of the rayed Mediterranean limpet Patella caerulea (Linnaeus, 1758).</title>
        <authorList>
            <person name="Anh-Thu Weber A."/>
            <person name="Halstead-Nussloch G."/>
        </authorList>
    </citation>
    <scope>NUCLEOTIDE SEQUENCE [LARGE SCALE GENOMIC DNA]</scope>
    <source>
        <strain evidence="3">AATW-2023a</strain>
        <tissue evidence="3">Whole specimen</tissue>
    </source>
</reference>
<name>A0AAN8K2H6_PATCE</name>